<gene>
    <name evidence="9" type="ORF">PPAR1163_LOCUS3378</name>
</gene>
<keyword evidence="6" id="KW-0472">Membrane</keyword>
<sequence>MHGPKQGAAGAAGEEKKEGEEEEQPKQGGGSFVNSYKEQGAKAAGLFGSVQSFLVTNVREGWRELTGGQAESPVRVRVGNKKRTEVEKAADDAKVDAEEAEAAERSTRTDLVISDGPSSAWQELSKRLREAPVIRGVLKSGRAVYRDVADSSVGKGAKKVGEKVQDKIDDLKEAWETSQHPIVYGISSAWDSITAETEEGYTLRELRRLDPGFNHETWRYQVTEEICPGLLAAYLKGSPREMKEWVGEGVYNRIAEEMRARKAEGLEMDQTVLDIETGEILAMKVEEGQGPTIVMQFMAQQIYCVRKRETGEIVEGAEDDIKAYFYALAFNQVFDEDEMEVRYEVVDFLPVGSVPYY</sequence>
<evidence type="ECO:0000256" key="3">
    <source>
        <dbReference type="ARBA" id="ARBA00022792"/>
    </source>
</evidence>
<dbReference type="GO" id="GO:0005743">
    <property type="term" value="C:mitochondrial inner membrane"/>
    <property type="evidence" value="ECO:0007669"/>
    <property type="project" value="UniProtKB-SubCell"/>
</dbReference>
<dbReference type="GO" id="GO:0051087">
    <property type="term" value="F:protein-folding chaperone binding"/>
    <property type="evidence" value="ECO:0007669"/>
    <property type="project" value="TreeGrafter"/>
</dbReference>
<dbReference type="EMBL" id="HBGJ01005485">
    <property type="protein sequence ID" value="CAD9245030.1"/>
    <property type="molecule type" value="Transcribed_RNA"/>
</dbReference>
<dbReference type="Pfam" id="PF04280">
    <property type="entry name" value="Tim44"/>
    <property type="match status" value="1"/>
</dbReference>
<feature type="region of interest" description="Disordered" evidence="7">
    <location>
        <begin position="1"/>
        <end position="35"/>
    </location>
</feature>
<evidence type="ECO:0000256" key="1">
    <source>
        <dbReference type="ARBA" id="ARBA00004273"/>
    </source>
</evidence>
<keyword evidence="5" id="KW-0496">Mitochondrion</keyword>
<evidence type="ECO:0000313" key="9">
    <source>
        <dbReference type="EMBL" id="CAD9245030.1"/>
    </source>
</evidence>
<dbReference type="InterPro" id="IPR007379">
    <property type="entry name" value="Tim44-like_dom"/>
</dbReference>
<dbReference type="PANTHER" id="PTHR10721:SF1">
    <property type="entry name" value="MITOCHONDRIAL IMPORT INNER MEMBRANE TRANSLOCASE SUBUNIT TIM44"/>
    <property type="match status" value="1"/>
</dbReference>
<evidence type="ECO:0000259" key="8">
    <source>
        <dbReference type="SMART" id="SM00978"/>
    </source>
</evidence>
<keyword evidence="4" id="KW-0809">Transit peptide</keyword>
<evidence type="ECO:0000256" key="6">
    <source>
        <dbReference type="ARBA" id="ARBA00023136"/>
    </source>
</evidence>
<evidence type="ECO:0000256" key="5">
    <source>
        <dbReference type="ARBA" id="ARBA00023128"/>
    </source>
</evidence>
<name>A0A7S1XKH2_9STRA</name>
<organism evidence="9">
    <name type="scientific">Phaeomonas parva</name>
    <dbReference type="NCBI Taxonomy" id="124430"/>
    <lineage>
        <taxon>Eukaryota</taxon>
        <taxon>Sar</taxon>
        <taxon>Stramenopiles</taxon>
        <taxon>Ochrophyta</taxon>
        <taxon>Pinguiophyceae</taxon>
        <taxon>Pinguiochrysidales</taxon>
        <taxon>Pinguiochrysidaceae</taxon>
        <taxon>Phaeomonas</taxon>
    </lineage>
</organism>
<evidence type="ECO:0000256" key="2">
    <source>
        <dbReference type="ARBA" id="ARBA00009597"/>
    </source>
</evidence>
<proteinExistence type="inferred from homology"/>
<evidence type="ECO:0000256" key="7">
    <source>
        <dbReference type="SAM" id="MobiDB-lite"/>
    </source>
</evidence>
<feature type="domain" description="Tim44-like" evidence="8">
    <location>
        <begin position="199"/>
        <end position="350"/>
    </location>
</feature>
<protein>
    <recommendedName>
        <fullName evidence="8">Tim44-like domain-containing protein</fullName>
    </recommendedName>
</protein>
<keyword evidence="3" id="KW-0999">Mitochondrion inner membrane</keyword>
<accession>A0A7S1XKH2</accession>
<dbReference type="SMART" id="SM00978">
    <property type="entry name" value="Tim44"/>
    <property type="match status" value="1"/>
</dbReference>
<dbReference type="InterPro" id="IPR039544">
    <property type="entry name" value="Tim44-like"/>
</dbReference>
<dbReference type="PANTHER" id="PTHR10721">
    <property type="entry name" value="MITOCHONDRIAL IMPORT INNER MEMBRANE TRANSLOCASE SUBUNIT TIM44"/>
    <property type="match status" value="1"/>
</dbReference>
<comment type="subcellular location">
    <subcellularLocation>
        <location evidence="1">Mitochondrion inner membrane</location>
    </subcellularLocation>
</comment>
<reference evidence="9" key="1">
    <citation type="submission" date="2021-01" db="EMBL/GenBank/DDBJ databases">
        <authorList>
            <person name="Corre E."/>
            <person name="Pelletier E."/>
            <person name="Niang G."/>
            <person name="Scheremetjew M."/>
            <person name="Finn R."/>
            <person name="Kale V."/>
            <person name="Holt S."/>
            <person name="Cochrane G."/>
            <person name="Meng A."/>
            <person name="Brown T."/>
            <person name="Cohen L."/>
        </authorList>
    </citation>
    <scope>NUCLEOTIDE SEQUENCE</scope>
    <source>
        <strain evidence="9">CCMP2877</strain>
    </source>
</reference>
<comment type="similarity">
    <text evidence="2">Belongs to the Tim44 family.</text>
</comment>
<dbReference type="AlphaFoldDB" id="A0A7S1XKH2"/>
<feature type="compositionally biased region" description="Low complexity" evidence="7">
    <location>
        <begin position="1"/>
        <end position="12"/>
    </location>
</feature>
<dbReference type="GO" id="GO:0030150">
    <property type="term" value="P:protein import into mitochondrial matrix"/>
    <property type="evidence" value="ECO:0007669"/>
    <property type="project" value="TreeGrafter"/>
</dbReference>
<dbReference type="SUPFAM" id="SSF54427">
    <property type="entry name" value="NTF2-like"/>
    <property type="match status" value="1"/>
</dbReference>
<dbReference type="InterPro" id="IPR032710">
    <property type="entry name" value="NTF2-like_dom_sf"/>
</dbReference>
<evidence type="ECO:0000256" key="4">
    <source>
        <dbReference type="ARBA" id="ARBA00022946"/>
    </source>
</evidence>
<dbReference type="Gene3D" id="3.10.450.240">
    <property type="match status" value="1"/>
</dbReference>